<dbReference type="EMBL" id="BJYY01000006">
    <property type="protein sequence ID" value="GEO33279.1"/>
    <property type="molecule type" value="Genomic_DNA"/>
</dbReference>
<evidence type="ECO:0000313" key="2">
    <source>
        <dbReference type="EMBL" id="GEO33279.1"/>
    </source>
</evidence>
<dbReference type="RefSeq" id="WP_146900901.1">
    <property type="nucleotide sequence ID" value="NZ_BAAARM010000002.1"/>
</dbReference>
<keyword evidence="3" id="KW-1185">Reference proteome</keyword>
<protein>
    <submittedName>
        <fullName evidence="2">Uncharacterized protein</fullName>
    </submittedName>
</protein>
<dbReference type="AlphaFoldDB" id="A0A512D9Y2"/>
<sequence>MAPDSPTAAQQAVNVVAAVMAGQPHDDVAAALQDWLDRRGAHMSATTFRVTVEAIVAGSSMVILAAPAPHPAPGPTTRAGHATHPRAGHQPVGRQAVAAGFTRPASLPRP</sequence>
<organism evidence="2 3">
    <name type="scientific">Cellulomonas aerilata</name>
    <dbReference type="NCBI Taxonomy" id="515326"/>
    <lineage>
        <taxon>Bacteria</taxon>
        <taxon>Bacillati</taxon>
        <taxon>Actinomycetota</taxon>
        <taxon>Actinomycetes</taxon>
        <taxon>Micrococcales</taxon>
        <taxon>Cellulomonadaceae</taxon>
        <taxon>Cellulomonas</taxon>
    </lineage>
</organism>
<evidence type="ECO:0000256" key="1">
    <source>
        <dbReference type="SAM" id="MobiDB-lite"/>
    </source>
</evidence>
<name>A0A512D9Y2_9CELL</name>
<reference evidence="2 3" key="1">
    <citation type="submission" date="2019-07" db="EMBL/GenBank/DDBJ databases">
        <title>Whole genome shotgun sequence of Cellulomonas aerilata NBRC 106308.</title>
        <authorList>
            <person name="Hosoyama A."/>
            <person name="Uohara A."/>
            <person name="Ohji S."/>
            <person name="Ichikawa N."/>
        </authorList>
    </citation>
    <scope>NUCLEOTIDE SEQUENCE [LARGE SCALE GENOMIC DNA]</scope>
    <source>
        <strain evidence="2 3">NBRC 106308</strain>
    </source>
</reference>
<dbReference type="Proteomes" id="UP000321181">
    <property type="component" value="Unassembled WGS sequence"/>
</dbReference>
<accession>A0A512D9Y2</accession>
<comment type="caution">
    <text evidence="2">The sequence shown here is derived from an EMBL/GenBank/DDBJ whole genome shotgun (WGS) entry which is preliminary data.</text>
</comment>
<feature type="region of interest" description="Disordered" evidence="1">
    <location>
        <begin position="67"/>
        <end position="110"/>
    </location>
</feature>
<evidence type="ECO:0000313" key="3">
    <source>
        <dbReference type="Proteomes" id="UP000321181"/>
    </source>
</evidence>
<proteinExistence type="predicted"/>
<gene>
    <name evidence="2" type="ORF">CAE01nite_10040</name>
</gene>